<proteinExistence type="predicted"/>
<evidence type="ECO:0000313" key="3">
    <source>
        <dbReference type="Proteomes" id="UP000076154"/>
    </source>
</evidence>
<gene>
    <name evidence="2" type="ORF">Hypma_014633</name>
</gene>
<evidence type="ECO:0000256" key="1">
    <source>
        <dbReference type="SAM" id="MobiDB-lite"/>
    </source>
</evidence>
<feature type="region of interest" description="Disordered" evidence="1">
    <location>
        <begin position="63"/>
        <end position="87"/>
    </location>
</feature>
<comment type="caution">
    <text evidence="2">The sequence shown here is derived from an EMBL/GenBank/DDBJ whole genome shotgun (WGS) entry which is preliminary data.</text>
</comment>
<accession>A0A369JG04</accession>
<reference evidence="2" key="1">
    <citation type="submission" date="2018-04" db="EMBL/GenBank/DDBJ databases">
        <title>Whole genome sequencing of Hypsizygus marmoreus.</title>
        <authorList>
            <person name="Choi I.-G."/>
            <person name="Min B."/>
            <person name="Kim J.-G."/>
            <person name="Kim S."/>
            <person name="Oh Y.-L."/>
            <person name="Kong W.-S."/>
            <person name="Park H."/>
            <person name="Jeong J."/>
            <person name="Song E.-S."/>
        </authorList>
    </citation>
    <scope>NUCLEOTIDE SEQUENCE [LARGE SCALE GENOMIC DNA]</scope>
    <source>
        <strain evidence="2">51987-8</strain>
    </source>
</reference>
<organism evidence="2 3">
    <name type="scientific">Hypsizygus marmoreus</name>
    <name type="common">White beech mushroom</name>
    <name type="synonym">Agaricus marmoreus</name>
    <dbReference type="NCBI Taxonomy" id="39966"/>
    <lineage>
        <taxon>Eukaryota</taxon>
        <taxon>Fungi</taxon>
        <taxon>Dikarya</taxon>
        <taxon>Basidiomycota</taxon>
        <taxon>Agaricomycotina</taxon>
        <taxon>Agaricomycetes</taxon>
        <taxon>Agaricomycetidae</taxon>
        <taxon>Agaricales</taxon>
        <taxon>Tricholomatineae</taxon>
        <taxon>Lyophyllaceae</taxon>
        <taxon>Hypsizygus</taxon>
    </lineage>
</organism>
<feature type="compositionally biased region" description="Polar residues" evidence="1">
    <location>
        <begin position="10"/>
        <end position="24"/>
    </location>
</feature>
<name>A0A369JG04_HYPMA</name>
<feature type="region of interest" description="Disordered" evidence="1">
    <location>
        <begin position="1"/>
        <end position="24"/>
    </location>
</feature>
<dbReference type="EMBL" id="LUEZ02000090">
    <property type="protein sequence ID" value="RDB18633.1"/>
    <property type="molecule type" value="Genomic_DNA"/>
</dbReference>
<evidence type="ECO:0000313" key="2">
    <source>
        <dbReference type="EMBL" id="RDB18633.1"/>
    </source>
</evidence>
<keyword evidence="3" id="KW-1185">Reference proteome</keyword>
<dbReference type="Proteomes" id="UP000076154">
    <property type="component" value="Unassembled WGS sequence"/>
</dbReference>
<dbReference type="InParanoid" id="A0A369JG04"/>
<sequence length="87" mass="9873">MHLCTRPQDSHVNPLTASLPQTPYRNLSSKSISIWTQKSRLAKDQGTTNTRLKDTTLYEEIGNGVEKKERARNHERQKTEEASAGHV</sequence>
<dbReference type="AlphaFoldDB" id="A0A369JG04"/>
<feature type="compositionally biased region" description="Basic and acidic residues" evidence="1">
    <location>
        <begin position="65"/>
        <end position="87"/>
    </location>
</feature>
<protein>
    <submittedName>
        <fullName evidence="2">Uncharacterized protein</fullName>
    </submittedName>
</protein>